<dbReference type="SUPFAM" id="SSF55826">
    <property type="entry name" value="YbaK/ProRS associated domain"/>
    <property type="match status" value="1"/>
</dbReference>
<dbReference type="PANTHER" id="PTHR30411:SF9">
    <property type="entry name" value="MULTIFUNCTIONAL SER_THR-TRNA DEACYLASE PROXP-Y"/>
    <property type="match status" value="1"/>
</dbReference>
<sequence>MGVMEFLKKAGVKYEVKEHKPTFSAQSMAAVEHEPGRYVAKPVIVKADGKYVMCVLSANHKIDLKALKKQMSAKSVELADEDQMGKLFGDCELGAEPPFGNLYDMPTIMDKALEKDDHILFQGGTHEKAISISMADYRKLASPKVLEFSYHATP</sequence>
<dbReference type="AlphaFoldDB" id="X0YB39"/>
<dbReference type="InterPro" id="IPR036754">
    <property type="entry name" value="YbaK/aa-tRNA-synt-asso_dom_sf"/>
</dbReference>
<dbReference type="Pfam" id="PF04073">
    <property type="entry name" value="tRNA_edit"/>
    <property type="match status" value="1"/>
</dbReference>
<organism evidence="2">
    <name type="scientific">marine sediment metagenome</name>
    <dbReference type="NCBI Taxonomy" id="412755"/>
    <lineage>
        <taxon>unclassified sequences</taxon>
        <taxon>metagenomes</taxon>
        <taxon>ecological metagenomes</taxon>
    </lineage>
</organism>
<feature type="domain" description="YbaK/aminoacyl-tRNA synthetase-associated" evidence="1">
    <location>
        <begin position="19"/>
        <end position="140"/>
    </location>
</feature>
<evidence type="ECO:0000313" key="2">
    <source>
        <dbReference type="EMBL" id="GAG34066.1"/>
    </source>
</evidence>
<dbReference type="GO" id="GO:0002161">
    <property type="term" value="F:aminoacyl-tRNA deacylase activity"/>
    <property type="evidence" value="ECO:0007669"/>
    <property type="project" value="InterPro"/>
</dbReference>
<dbReference type="EMBL" id="BARS01046889">
    <property type="protein sequence ID" value="GAG34066.1"/>
    <property type="molecule type" value="Genomic_DNA"/>
</dbReference>
<gene>
    <name evidence="2" type="ORF">S01H1_70503</name>
</gene>
<dbReference type="InterPro" id="IPR007214">
    <property type="entry name" value="YbaK/aa-tRNA-synth-assoc-dom"/>
</dbReference>
<name>X0YB39_9ZZZZ</name>
<proteinExistence type="predicted"/>
<accession>X0YB39</accession>
<protein>
    <recommendedName>
        <fullName evidence="1">YbaK/aminoacyl-tRNA synthetase-associated domain-containing protein</fullName>
    </recommendedName>
</protein>
<dbReference type="CDD" id="cd04332">
    <property type="entry name" value="YbaK_like"/>
    <property type="match status" value="1"/>
</dbReference>
<evidence type="ECO:0000259" key="1">
    <source>
        <dbReference type="Pfam" id="PF04073"/>
    </source>
</evidence>
<dbReference type="Gene3D" id="3.90.960.10">
    <property type="entry name" value="YbaK/aminoacyl-tRNA synthetase-associated domain"/>
    <property type="match status" value="1"/>
</dbReference>
<reference evidence="2" key="1">
    <citation type="journal article" date="2014" name="Front. Microbiol.">
        <title>High frequency of phylogenetically diverse reductive dehalogenase-homologous genes in deep subseafloor sedimentary metagenomes.</title>
        <authorList>
            <person name="Kawai M."/>
            <person name="Futagami T."/>
            <person name="Toyoda A."/>
            <person name="Takaki Y."/>
            <person name="Nishi S."/>
            <person name="Hori S."/>
            <person name="Arai W."/>
            <person name="Tsubouchi T."/>
            <person name="Morono Y."/>
            <person name="Uchiyama I."/>
            <person name="Ito T."/>
            <person name="Fujiyama A."/>
            <person name="Inagaki F."/>
            <person name="Takami H."/>
        </authorList>
    </citation>
    <scope>NUCLEOTIDE SEQUENCE</scope>
    <source>
        <strain evidence="2">Expedition CK06-06</strain>
    </source>
</reference>
<dbReference type="PANTHER" id="PTHR30411">
    <property type="entry name" value="CYTOPLASMIC PROTEIN"/>
    <property type="match status" value="1"/>
</dbReference>
<comment type="caution">
    <text evidence="2">The sequence shown here is derived from an EMBL/GenBank/DDBJ whole genome shotgun (WGS) entry which is preliminary data.</text>
</comment>